<gene>
    <name evidence="2" type="ORF">SAMN02744645_3980</name>
</gene>
<keyword evidence="1" id="KW-0812">Transmembrane</keyword>
<dbReference type="InterPro" id="IPR029016">
    <property type="entry name" value="GAF-like_dom_sf"/>
</dbReference>
<keyword evidence="1" id="KW-1133">Transmembrane helix</keyword>
<dbReference type="Gene3D" id="3.30.450.40">
    <property type="match status" value="1"/>
</dbReference>
<keyword evidence="1" id="KW-0472">Membrane</keyword>
<reference evidence="2 3" key="1">
    <citation type="submission" date="2016-11" db="EMBL/GenBank/DDBJ databases">
        <authorList>
            <person name="Jaros S."/>
            <person name="Januszkiewicz K."/>
            <person name="Wedrychowicz H."/>
        </authorList>
    </citation>
    <scope>NUCLEOTIDE SEQUENCE [LARGE SCALE GENOMIC DNA]</scope>
    <source>
        <strain evidence="2 3">DSM 18231</strain>
    </source>
</reference>
<dbReference type="GeneID" id="98636404"/>
<dbReference type="EMBL" id="FQXA01000008">
    <property type="protein sequence ID" value="SHH51637.1"/>
    <property type="molecule type" value="Genomic_DNA"/>
</dbReference>
<proteinExistence type="predicted"/>
<evidence type="ECO:0000313" key="2">
    <source>
        <dbReference type="EMBL" id="SHH51637.1"/>
    </source>
</evidence>
<dbReference type="SUPFAM" id="SSF55781">
    <property type="entry name" value="GAF domain-like"/>
    <property type="match status" value="1"/>
</dbReference>
<dbReference type="Proteomes" id="UP000184000">
    <property type="component" value="Unassembled WGS sequence"/>
</dbReference>
<name>A0A1M5TLK3_9GAMM</name>
<organism evidence="2 3">
    <name type="scientific">Stutzerimonas xanthomarina DSM 18231</name>
    <dbReference type="NCBI Taxonomy" id="1403346"/>
    <lineage>
        <taxon>Bacteria</taxon>
        <taxon>Pseudomonadati</taxon>
        <taxon>Pseudomonadota</taxon>
        <taxon>Gammaproteobacteria</taxon>
        <taxon>Pseudomonadales</taxon>
        <taxon>Pseudomonadaceae</taxon>
        <taxon>Stutzerimonas</taxon>
    </lineage>
</organism>
<evidence type="ECO:0000313" key="3">
    <source>
        <dbReference type="Proteomes" id="UP000184000"/>
    </source>
</evidence>
<sequence>MKDTKAVKAENDSNRRIETDVFHAGIVAANTWITLVAPILIGFFITRLFDKDKFTISENTIFAVSIVLHVFFTITIYKASTRRSLSLEVDGLVEEIEHLQGTIIPRAAQLYDTSKVQQTVIYLMTLELENMIDELNEKAKLSTEEENIKRWDEGLNKILAPLVKYRHELFGYEGQDLYNICLYVYDIPNDNLIIKWRRFDDRLQPSNRSWKPGAGHVGLTFILNELKICHDIYDSTELSNSALGPNDKAKYRSFLSVPVKDSSKVLTGGKPLGVLVFTSSARGQFSPDRDKLFALTAAKLVSIYVEKCLKSFVS</sequence>
<dbReference type="RefSeq" id="WP_073303371.1">
    <property type="nucleotide sequence ID" value="NZ_FQXA01000008.1"/>
</dbReference>
<evidence type="ECO:0008006" key="4">
    <source>
        <dbReference type="Google" id="ProtNLM"/>
    </source>
</evidence>
<dbReference type="AlphaFoldDB" id="A0A1M5TLK3"/>
<feature type="transmembrane region" description="Helical" evidence="1">
    <location>
        <begin position="21"/>
        <end position="45"/>
    </location>
</feature>
<evidence type="ECO:0000256" key="1">
    <source>
        <dbReference type="SAM" id="Phobius"/>
    </source>
</evidence>
<feature type="transmembrane region" description="Helical" evidence="1">
    <location>
        <begin position="60"/>
        <end position="77"/>
    </location>
</feature>
<protein>
    <recommendedName>
        <fullName evidence="4">GAF domain-containing protein</fullName>
    </recommendedName>
</protein>
<accession>A0A1M5TLK3</accession>